<reference evidence="2 3" key="1">
    <citation type="submission" date="2019-12" db="EMBL/GenBank/DDBJ databases">
        <title>Whole-genome analyses of novel actinobacteria.</title>
        <authorList>
            <person name="Sahin N."/>
            <person name="Saygin H."/>
        </authorList>
    </citation>
    <scope>NUCLEOTIDE SEQUENCE [LARGE SCALE GENOMIC DNA]</scope>
    <source>
        <strain evidence="2 3">KC615</strain>
    </source>
</reference>
<dbReference type="Proteomes" id="UP000430692">
    <property type="component" value="Unassembled WGS sequence"/>
</dbReference>
<evidence type="ECO:0000313" key="3">
    <source>
        <dbReference type="Proteomes" id="UP000430692"/>
    </source>
</evidence>
<evidence type="ECO:0000256" key="1">
    <source>
        <dbReference type="SAM" id="MobiDB-lite"/>
    </source>
</evidence>
<keyword evidence="3" id="KW-1185">Reference proteome</keyword>
<gene>
    <name evidence="2" type="ORF">GSM42_14995</name>
</gene>
<dbReference type="EMBL" id="WUUL01000010">
    <property type="protein sequence ID" value="MXQ54999.1"/>
    <property type="molecule type" value="Genomic_DNA"/>
</dbReference>
<comment type="caution">
    <text evidence="2">The sequence shown here is derived from an EMBL/GenBank/DDBJ whole genome shotgun (WGS) entry which is preliminary data.</text>
</comment>
<organism evidence="2 3">
    <name type="scientific">Shimazuella alba</name>
    <dbReference type="NCBI Taxonomy" id="2690964"/>
    <lineage>
        <taxon>Bacteria</taxon>
        <taxon>Bacillati</taxon>
        <taxon>Bacillota</taxon>
        <taxon>Bacilli</taxon>
        <taxon>Bacillales</taxon>
        <taxon>Thermoactinomycetaceae</taxon>
        <taxon>Shimazuella</taxon>
    </lineage>
</organism>
<protein>
    <submittedName>
        <fullName evidence="2">Uncharacterized protein</fullName>
    </submittedName>
</protein>
<evidence type="ECO:0000313" key="2">
    <source>
        <dbReference type="EMBL" id="MXQ54999.1"/>
    </source>
</evidence>
<accession>A0A6I4VTB9</accession>
<feature type="region of interest" description="Disordered" evidence="1">
    <location>
        <begin position="31"/>
        <end position="50"/>
    </location>
</feature>
<dbReference type="RefSeq" id="WP_160802348.1">
    <property type="nucleotide sequence ID" value="NZ_WUUL01000010.1"/>
</dbReference>
<dbReference type="AlphaFoldDB" id="A0A6I4VTB9"/>
<sequence length="50" mass="5648">MNNKTKRAQIVLRDGWHIDTPTGDVLWECPTSGQPMGEPRGKNFYENGDS</sequence>
<name>A0A6I4VTB9_9BACL</name>
<proteinExistence type="predicted"/>